<proteinExistence type="predicted"/>
<dbReference type="Proteomes" id="UP000245396">
    <property type="component" value="Unassembled WGS sequence"/>
</dbReference>
<organism evidence="2 3">
    <name type="scientific">Pseudaminobacter salicylatoxidans</name>
    <dbReference type="NCBI Taxonomy" id="93369"/>
    <lineage>
        <taxon>Bacteria</taxon>
        <taxon>Pseudomonadati</taxon>
        <taxon>Pseudomonadota</taxon>
        <taxon>Alphaproteobacteria</taxon>
        <taxon>Hyphomicrobiales</taxon>
        <taxon>Phyllobacteriaceae</taxon>
        <taxon>Pseudaminobacter</taxon>
    </lineage>
</organism>
<evidence type="ECO:0000256" key="1">
    <source>
        <dbReference type="SAM" id="SignalP"/>
    </source>
</evidence>
<sequence>MNKFAFAFAAVAFSFSVATAHAGGGFGSRSAGNVGHSSGGLINISPSLGLNNIGVNLLNGSPILSGINVSGILSGNKTGVVSGVLNGLGVGILGTGAGGSSYKAKGRR</sequence>
<dbReference type="RefSeq" id="WP_109612997.1">
    <property type="nucleotide sequence ID" value="NZ_QGGG01000007.1"/>
</dbReference>
<name>A0A316C2I3_PSESE</name>
<comment type="caution">
    <text evidence="2">The sequence shown here is derived from an EMBL/GenBank/DDBJ whole genome shotgun (WGS) entry which is preliminary data.</text>
</comment>
<keyword evidence="1" id="KW-0732">Signal</keyword>
<gene>
    <name evidence="2" type="ORF">C7441_107112</name>
</gene>
<dbReference type="AlphaFoldDB" id="A0A316C2I3"/>
<dbReference type="EMBL" id="QGGG01000007">
    <property type="protein sequence ID" value="PWJ83952.1"/>
    <property type="molecule type" value="Genomic_DNA"/>
</dbReference>
<reference evidence="2 3" key="1">
    <citation type="submission" date="2018-05" db="EMBL/GenBank/DDBJ databases">
        <title>Genomic Encyclopedia of Type Strains, Phase IV (KMG-IV): sequencing the most valuable type-strain genomes for metagenomic binning, comparative biology and taxonomic classification.</title>
        <authorList>
            <person name="Goeker M."/>
        </authorList>
    </citation>
    <scope>NUCLEOTIDE SEQUENCE [LARGE SCALE GENOMIC DNA]</scope>
    <source>
        <strain evidence="2 3">DSM 6986</strain>
    </source>
</reference>
<feature type="chain" id="PRO_5016241422" evidence="1">
    <location>
        <begin position="23"/>
        <end position="108"/>
    </location>
</feature>
<keyword evidence="3" id="KW-1185">Reference proteome</keyword>
<protein>
    <submittedName>
        <fullName evidence="2">Uncharacterized protein</fullName>
    </submittedName>
</protein>
<evidence type="ECO:0000313" key="3">
    <source>
        <dbReference type="Proteomes" id="UP000245396"/>
    </source>
</evidence>
<evidence type="ECO:0000313" key="2">
    <source>
        <dbReference type="EMBL" id="PWJ83952.1"/>
    </source>
</evidence>
<feature type="signal peptide" evidence="1">
    <location>
        <begin position="1"/>
        <end position="22"/>
    </location>
</feature>
<accession>A0A316C2I3</accession>